<dbReference type="AlphaFoldDB" id="A0A7J6IQU7"/>
<accession>A0A7J6IQU7</accession>
<dbReference type="Proteomes" id="UP000011096">
    <property type="component" value="Unassembled WGS sequence"/>
</dbReference>
<dbReference type="OrthoDB" id="4851334at2759"/>
<evidence type="ECO:0000313" key="1">
    <source>
        <dbReference type="EMBL" id="KAF4479286.1"/>
    </source>
</evidence>
<evidence type="ECO:0000313" key="2">
    <source>
        <dbReference type="Proteomes" id="UP000011096"/>
    </source>
</evidence>
<dbReference type="RefSeq" id="XP_031890167.1">
    <property type="nucleotide sequence ID" value="XM_032030235.1"/>
</dbReference>
<protein>
    <submittedName>
        <fullName evidence="1">Uncharacterized protein</fullName>
    </submittedName>
</protein>
<proteinExistence type="predicted"/>
<keyword evidence="2" id="KW-1185">Reference proteome</keyword>
<dbReference type="EMBL" id="ANPB02000007">
    <property type="protein sequence ID" value="KAF4479286.1"/>
    <property type="molecule type" value="Genomic_DNA"/>
</dbReference>
<comment type="caution">
    <text evidence="1">The sequence shown here is derived from an EMBL/GenBank/DDBJ whole genome shotgun (WGS) entry which is preliminary data.</text>
</comment>
<reference evidence="1 2" key="2">
    <citation type="submission" date="2020-04" db="EMBL/GenBank/DDBJ databases">
        <title>Genome sequencing and assembly of multiple isolates from the Colletotrichum gloeosporioides species complex.</title>
        <authorList>
            <person name="Gan P."/>
            <person name="Shirasu K."/>
        </authorList>
    </citation>
    <scope>NUCLEOTIDE SEQUENCE [LARGE SCALE GENOMIC DNA]</scope>
    <source>
        <strain evidence="1 2">Nara gc5</strain>
    </source>
</reference>
<name>A0A7J6IQU7_COLFN</name>
<reference evidence="1 2" key="1">
    <citation type="submission" date="2012-08" db="EMBL/GenBank/DDBJ databases">
        <authorList>
            <person name="Gan P.H.P."/>
            <person name="Ikeda K."/>
            <person name="Irieda H."/>
            <person name="Narusaka M."/>
            <person name="O'Connell R.J."/>
            <person name="Narusaka Y."/>
            <person name="Takano Y."/>
            <person name="Kubo Y."/>
            <person name="Shirasu K."/>
        </authorList>
    </citation>
    <scope>NUCLEOTIDE SEQUENCE [LARGE SCALE GENOMIC DNA]</scope>
    <source>
        <strain evidence="1 2">Nara gc5</strain>
    </source>
</reference>
<sequence>MPSRSKLALIEQQVAIDYQKKDLLKQELDQIFGAGRYRINGIRLDYFHLSVPRKLQRKEIDAINSRMSHYKTQWEGE</sequence>
<organism evidence="1 2">
    <name type="scientific">Colletotrichum fructicola (strain Nara gc5)</name>
    <name type="common">Anthracnose fungus</name>
    <name type="synonym">Colletotrichum gloeosporioides (strain Nara gc5)</name>
    <dbReference type="NCBI Taxonomy" id="1213859"/>
    <lineage>
        <taxon>Eukaryota</taxon>
        <taxon>Fungi</taxon>
        <taxon>Dikarya</taxon>
        <taxon>Ascomycota</taxon>
        <taxon>Pezizomycotina</taxon>
        <taxon>Sordariomycetes</taxon>
        <taxon>Hypocreomycetidae</taxon>
        <taxon>Glomerellales</taxon>
        <taxon>Glomerellaceae</taxon>
        <taxon>Colletotrichum</taxon>
        <taxon>Colletotrichum gloeosporioides species complex</taxon>
    </lineage>
</organism>
<gene>
    <name evidence="1" type="ORF">CGGC5_v012639</name>
</gene>
<dbReference type="GeneID" id="43614307"/>
<dbReference type="InParanoid" id="A0A7J6IQU7"/>